<keyword evidence="3" id="KW-1185">Reference proteome</keyword>
<organism evidence="2 3">
    <name type="scientific">Streptomyces yaizuensis</name>
    <dbReference type="NCBI Taxonomy" id="2989713"/>
    <lineage>
        <taxon>Bacteria</taxon>
        <taxon>Bacillati</taxon>
        <taxon>Actinomycetota</taxon>
        <taxon>Actinomycetes</taxon>
        <taxon>Kitasatosporales</taxon>
        <taxon>Streptomycetaceae</taxon>
        <taxon>Streptomyces</taxon>
    </lineage>
</organism>
<gene>
    <name evidence="2" type="ORF">SYYSPA8_27085</name>
</gene>
<protein>
    <submittedName>
        <fullName evidence="2">Uncharacterized protein</fullName>
    </submittedName>
</protein>
<proteinExistence type="predicted"/>
<name>A0ABQ5P633_9ACTN</name>
<dbReference type="EMBL" id="BSBI01000013">
    <property type="protein sequence ID" value="GLF98036.1"/>
    <property type="molecule type" value="Genomic_DNA"/>
</dbReference>
<sequence>MTREKRLVPTGDCFCGCGGEAGIGRWFVLGHDITAAGALRAVEGGLSLPQRLVEAGFGPERSVVDHAVNEAGWVRCGGCVYAGTPAGLAAHTRTGSCTAGKSPSARGGEGAGAVMPQPAAARGLPPGEAGSPAAGSVPPVRAEAGAARGLLLPGEDDPSWEGVPLHLRQALRGAAHHLVTPVAGPLKAREQRRVLSAVRAAVRMRMTGAHWLLLLTTEREALGSPRSARADAFCRVLMQILAGHPPLALGQQHAPAAPGETSAG</sequence>
<comment type="caution">
    <text evidence="2">The sequence shown here is derived from an EMBL/GenBank/DDBJ whole genome shotgun (WGS) entry which is preliminary data.</text>
</comment>
<evidence type="ECO:0000313" key="3">
    <source>
        <dbReference type="Proteomes" id="UP001291653"/>
    </source>
</evidence>
<dbReference type="RefSeq" id="WP_323450025.1">
    <property type="nucleotide sequence ID" value="NZ_BSBI01000013.1"/>
</dbReference>
<evidence type="ECO:0000256" key="1">
    <source>
        <dbReference type="SAM" id="MobiDB-lite"/>
    </source>
</evidence>
<feature type="region of interest" description="Disordered" evidence="1">
    <location>
        <begin position="94"/>
        <end position="138"/>
    </location>
</feature>
<dbReference type="Proteomes" id="UP001291653">
    <property type="component" value="Unassembled WGS sequence"/>
</dbReference>
<evidence type="ECO:0000313" key="2">
    <source>
        <dbReference type="EMBL" id="GLF98036.1"/>
    </source>
</evidence>
<accession>A0ABQ5P633</accession>
<reference evidence="2 3" key="1">
    <citation type="submission" date="2022-10" db="EMBL/GenBank/DDBJ databases">
        <title>Draft genome sequence of Streptomyces sp. YSPA8.</title>
        <authorList>
            <person name="Moriuchi R."/>
            <person name="Dohra H."/>
            <person name="Yamamura H."/>
            <person name="Kodani S."/>
        </authorList>
    </citation>
    <scope>NUCLEOTIDE SEQUENCE [LARGE SCALE GENOMIC DNA]</scope>
    <source>
        <strain evidence="2 3">YSPA8</strain>
    </source>
</reference>